<feature type="domain" description="SnoaL-like" evidence="1">
    <location>
        <begin position="68"/>
        <end position="171"/>
    </location>
</feature>
<accession>A0A7W9GC69</accession>
<dbReference type="EMBL" id="JACHMB010000001">
    <property type="protein sequence ID" value="MBB5781081.1"/>
    <property type="molecule type" value="Genomic_DNA"/>
</dbReference>
<dbReference type="AlphaFoldDB" id="A0A7W9GC69"/>
<protein>
    <recommendedName>
        <fullName evidence="1">SnoaL-like domain-containing protein</fullName>
    </recommendedName>
</protein>
<gene>
    <name evidence="2" type="ORF">HD596_007837</name>
</gene>
<name>A0A7W9GC69_9ACTN</name>
<dbReference type="Pfam" id="PF12680">
    <property type="entry name" value="SnoaL_2"/>
    <property type="match status" value="1"/>
</dbReference>
<evidence type="ECO:0000259" key="1">
    <source>
        <dbReference type="Pfam" id="PF12680"/>
    </source>
</evidence>
<dbReference type="InterPro" id="IPR032710">
    <property type="entry name" value="NTF2-like_dom_sf"/>
</dbReference>
<dbReference type="PROSITE" id="PS51318">
    <property type="entry name" value="TAT"/>
    <property type="match status" value="1"/>
</dbReference>
<dbReference type="RefSeq" id="WP_185074436.1">
    <property type="nucleotide sequence ID" value="NZ_JACHMB010000001.1"/>
</dbReference>
<comment type="caution">
    <text evidence="2">The sequence shown here is derived from an EMBL/GenBank/DDBJ whole genome shotgun (WGS) entry which is preliminary data.</text>
</comment>
<organism evidence="2 3">
    <name type="scientific">Nonomuraea jabiensis</name>
    <dbReference type="NCBI Taxonomy" id="882448"/>
    <lineage>
        <taxon>Bacteria</taxon>
        <taxon>Bacillati</taxon>
        <taxon>Actinomycetota</taxon>
        <taxon>Actinomycetes</taxon>
        <taxon>Streptosporangiales</taxon>
        <taxon>Streptosporangiaceae</taxon>
        <taxon>Nonomuraea</taxon>
    </lineage>
</organism>
<keyword evidence="3" id="KW-1185">Reference proteome</keyword>
<evidence type="ECO:0000313" key="3">
    <source>
        <dbReference type="Proteomes" id="UP000579153"/>
    </source>
</evidence>
<dbReference type="Gene3D" id="3.10.450.50">
    <property type="match status" value="1"/>
</dbReference>
<reference evidence="2 3" key="1">
    <citation type="submission" date="2020-08" db="EMBL/GenBank/DDBJ databases">
        <title>Sequencing the genomes of 1000 actinobacteria strains.</title>
        <authorList>
            <person name="Klenk H.-P."/>
        </authorList>
    </citation>
    <scope>NUCLEOTIDE SEQUENCE [LARGE SCALE GENOMIC DNA]</scope>
    <source>
        <strain evidence="2 3">DSM 45507</strain>
    </source>
</reference>
<dbReference type="InterPro" id="IPR037401">
    <property type="entry name" value="SnoaL-like"/>
</dbReference>
<proteinExistence type="predicted"/>
<dbReference type="Proteomes" id="UP000579153">
    <property type="component" value="Unassembled WGS sequence"/>
</dbReference>
<evidence type="ECO:0000313" key="2">
    <source>
        <dbReference type="EMBL" id="MBB5781081.1"/>
    </source>
</evidence>
<sequence>MIDRQHMWMSNGPSAQRREAETRRVLLGAAVSALAGAAVLATPTRASASVSAQGTGSARRVADRAMDRFDHGWRTGEWDPFLAMLTPRFSFWFPEGQWRGRHEGEAGRRAVEAWARFHADNGNRVHGRRSNVTTMGDRVLYEYDSRGASPSTAGYLNWETIIVGVTGERISAFHEYWGNIPPTGE</sequence>
<dbReference type="SUPFAM" id="SSF54427">
    <property type="entry name" value="NTF2-like"/>
    <property type="match status" value="1"/>
</dbReference>
<dbReference type="InterPro" id="IPR006311">
    <property type="entry name" value="TAT_signal"/>
</dbReference>